<feature type="region of interest" description="Disordered" evidence="1">
    <location>
        <begin position="194"/>
        <end position="252"/>
    </location>
</feature>
<dbReference type="EMBL" id="CP042914">
    <property type="protein sequence ID" value="QEG38622.1"/>
    <property type="molecule type" value="Genomic_DNA"/>
</dbReference>
<reference evidence="2 3" key="1">
    <citation type="submission" date="2019-08" db="EMBL/GenBank/DDBJ databases">
        <title>Deep-cultivation of Planctomycetes and their phenomic and genomic characterization uncovers novel biology.</title>
        <authorList>
            <person name="Wiegand S."/>
            <person name="Jogler M."/>
            <person name="Boedeker C."/>
            <person name="Pinto D."/>
            <person name="Vollmers J."/>
            <person name="Rivas-Marin E."/>
            <person name="Kohn T."/>
            <person name="Peeters S.H."/>
            <person name="Heuer A."/>
            <person name="Rast P."/>
            <person name="Oberbeckmann S."/>
            <person name="Bunk B."/>
            <person name="Jeske O."/>
            <person name="Meyerdierks A."/>
            <person name="Storesund J.E."/>
            <person name="Kallscheuer N."/>
            <person name="Luecker S."/>
            <person name="Lage O.M."/>
            <person name="Pohl T."/>
            <person name="Merkel B.J."/>
            <person name="Hornburger P."/>
            <person name="Mueller R.-W."/>
            <person name="Bruemmer F."/>
            <person name="Labrenz M."/>
            <person name="Spormann A.M."/>
            <person name="Op den Camp H."/>
            <person name="Overmann J."/>
            <person name="Amann R."/>
            <person name="Jetten M.S.M."/>
            <person name="Mascher T."/>
            <person name="Medema M.H."/>
            <person name="Devos D.P."/>
            <person name="Kaster A.-K."/>
            <person name="Ovreas L."/>
            <person name="Rohde M."/>
            <person name="Galperin M.Y."/>
            <person name="Jogler C."/>
        </authorList>
    </citation>
    <scope>NUCLEOTIDE SEQUENCE [LARGE SCALE GENOMIC DNA]</scope>
    <source>
        <strain evidence="2 3">UC8</strain>
    </source>
</reference>
<accession>A0A5B9QLE5</accession>
<dbReference type="AlphaFoldDB" id="A0A5B9QLE5"/>
<keyword evidence="3" id="KW-1185">Reference proteome</keyword>
<sequence>MADHRPARAHVAQIRTRRRRLLLSLLGGLLAGTAVLSTSTGCSTLNGVSRKLQNCDCVDDFMIGYRNHALAVQRWHEQKHCFENQPHLKHFADGYIAGYEAVAAGSDGCTPTIAPEAYWGWRYQSPEGQAKVAAWFAGYPQGAKAAEVDGLGNWSEIPTMFRQTTPLPPHLASGVATPPEPVQPPTGVPVHVLPEGSGLAPTPAIPLEDYQPSNGETEGVDPFTDELPIDDVAPGPDGTSAAAPSQPFYLPR</sequence>
<evidence type="ECO:0000313" key="2">
    <source>
        <dbReference type="EMBL" id="QEG38622.1"/>
    </source>
</evidence>
<dbReference type="Proteomes" id="UP000325286">
    <property type="component" value="Chromosome"/>
</dbReference>
<protein>
    <submittedName>
        <fullName evidence="2">Uncharacterized protein</fullName>
    </submittedName>
</protein>
<gene>
    <name evidence="2" type="ORF">UC8_05800</name>
</gene>
<name>A0A5B9QLE5_9BACT</name>
<evidence type="ECO:0000256" key="1">
    <source>
        <dbReference type="SAM" id="MobiDB-lite"/>
    </source>
</evidence>
<evidence type="ECO:0000313" key="3">
    <source>
        <dbReference type="Proteomes" id="UP000325286"/>
    </source>
</evidence>
<proteinExistence type="predicted"/>
<dbReference type="KEGG" id="rul:UC8_05800"/>
<organism evidence="2 3">
    <name type="scientific">Roseimaritima ulvae</name>
    <dbReference type="NCBI Taxonomy" id="980254"/>
    <lineage>
        <taxon>Bacteria</taxon>
        <taxon>Pseudomonadati</taxon>
        <taxon>Planctomycetota</taxon>
        <taxon>Planctomycetia</taxon>
        <taxon>Pirellulales</taxon>
        <taxon>Pirellulaceae</taxon>
        <taxon>Roseimaritima</taxon>
    </lineage>
</organism>